<dbReference type="PANTHER" id="PTHR36454:SF1">
    <property type="entry name" value="DUF1015 DOMAIN-CONTAINING PROTEIN"/>
    <property type="match status" value="1"/>
</dbReference>
<dbReference type="AlphaFoldDB" id="A0A7W8DGS6"/>
<dbReference type="EMBL" id="JACHID010000006">
    <property type="protein sequence ID" value="MBB5021811.1"/>
    <property type="molecule type" value="Genomic_DNA"/>
</dbReference>
<comment type="caution">
    <text evidence="1">The sequence shown here is derived from an EMBL/GenBank/DDBJ whole genome shotgun (WGS) entry which is preliminary data.</text>
</comment>
<dbReference type="RefSeq" id="WP_183731201.1">
    <property type="nucleotide sequence ID" value="NZ_JACHID010000006.1"/>
</dbReference>
<reference evidence="1 2" key="1">
    <citation type="submission" date="2020-08" db="EMBL/GenBank/DDBJ databases">
        <title>Genomic Encyclopedia of Type Strains, Phase IV (KMG-IV): sequencing the most valuable type-strain genomes for metagenomic binning, comparative biology and taxonomic classification.</title>
        <authorList>
            <person name="Goeker M."/>
        </authorList>
    </citation>
    <scope>NUCLEOTIDE SEQUENCE [LARGE SCALE GENOMIC DNA]</scope>
    <source>
        <strain evidence="1 2">DSM 22071</strain>
    </source>
</reference>
<organism evidence="1 2">
    <name type="scientific">Desulfurispira natronophila</name>
    <dbReference type="NCBI Taxonomy" id="682562"/>
    <lineage>
        <taxon>Bacteria</taxon>
        <taxon>Pseudomonadati</taxon>
        <taxon>Chrysiogenota</taxon>
        <taxon>Chrysiogenia</taxon>
        <taxon>Chrysiogenales</taxon>
        <taxon>Chrysiogenaceae</taxon>
        <taxon>Desulfurispira</taxon>
    </lineage>
</organism>
<gene>
    <name evidence="1" type="ORF">HNR37_001125</name>
</gene>
<dbReference type="Proteomes" id="UP000528322">
    <property type="component" value="Unassembled WGS sequence"/>
</dbReference>
<evidence type="ECO:0000313" key="1">
    <source>
        <dbReference type="EMBL" id="MBB5021811.1"/>
    </source>
</evidence>
<protein>
    <recommendedName>
        <fullName evidence="3">DUF1015 domain-containing protein</fullName>
    </recommendedName>
</protein>
<evidence type="ECO:0008006" key="3">
    <source>
        <dbReference type="Google" id="ProtNLM"/>
    </source>
</evidence>
<keyword evidence="2" id="KW-1185">Reference proteome</keyword>
<sequence length="441" mass="49420">MRTPADIALHTPRLLLPAPEIDLHRWAVIACDQYTSEPQYWQAVEELVGKHPSTLHITLPEIYLNHTNSLQSSIHKTIKQYLNDGTLVEFNPGWMLLRRGMCCNTERKGLLVALDLEHYDYRPDSCSLIRPTEGTIADRLPPRMAIRREAELEVSHVMVLIDDPQCTVIEPLFDEEGPLAYQFELMMNSGYLEGRFVRDFAQVDAVVRALSKLAHTDAQGNQLLFAVGDGNHSLATAKALWEELKASSADPADLMDHPARYALVELVNLHDPSLQFEAIHRVLFGVDGVTLLDAMHDYFAHHGGRCHFEEGGFPPVLSEESMVSLGRSDMVAGHRIPLVMGATQGALHIDGSSHKLATASLQAFLDDFLGQHPQVRLDYVHGADTVNRLGSQPGHAGFFLPPISKESFFPTILQDGPFPRKTFSMGHSHEKRFYLECRRIR</sequence>
<evidence type="ECO:0000313" key="2">
    <source>
        <dbReference type="Proteomes" id="UP000528322"/>
    </source>
</evidence>
<proteinExistence type="predicted"/>
<accession>A0A7W8DGS6</accession>
<dbReference type="PANTHER" id="PTHR36454">
    <property type="entry name" value="LMO2823 PROTEIN"/>
    <property type="match status" value="1"/>
</dbReference>
<dbReference type="Pfam" id="PF06245">
    <property type="entry name" value="DUF1015"/>
    <property type="match status" value="1"/>
</dbReference>
<dbReference type="InterPro" id="IPR008323">
    <property type="entry name" value="UCP033563"/>
</dbReference>
<name>A0A7W8DGS6_9BACT</name>